<gene>
    <name evidence="1" type="ORF">LCGC14_2306740</name>
</gene>
<dbReference type="AlphaFoldDB" id="A0A0F9CLX9"/>
<accession>A0A0F9CLX9</accession>
<comment type="caution">
    <text evidence="1">The sequence shown here is derived from an EMBL/GenBank/DDBJ whole genome shotgun (WGS) entry which is preliminary data.</text>
</comment>
<dbReference type="EMBL" id="LAZR01032646">
    <property type="protein sequence ID" value="KKL50313.1"/>
    <property type="molecule type" value="Genomic_DNA"/>
</dbReference>
<protein>
    <submittedName>
        <fullName evidence="1">Uncharacterized protein</fullName>
    </submittedName>
</protein>
<reference evidence="1" key="1">
    <citation type="journal article" date="2015" name="Nature">
        <title>Complex archaea that bridge the gap between prokaryotes and eukaryotes.</title>
        <authorList>
            <person name="Spang A."/>
            <person name="Saw J.H."/>
            <person name="Jorgensen S.L."/>
            <person name="Zaremba-Niedzwiedzka K."/>
            <person name="Martijn J."/>
            <person name="Lind A.E."/>
            <person name="van Eijk R."/>
            <person name="Schleper C."/>
            <person name="Guy L."/>
            <person name="Ettema T.J."/>
        </authorList>
    </citation>
    <scope>NUCLEOTIDE SEQUENCE</scope>
</reference>
<evidence type="ECO:0000313" key="1">
    <source>
        <dbReference type="EMBL" id="KKL50313.1"/>
    </source>
</evidence>
<proteinExistence type="predicted"/>
<organism evidence="1">
    <name type="scientific">marine sediment metagenome</name>
    <dbReference type="NCBI Taxonomy" id="412755"/>
    <lineage>
        <taxon>unclassified sequences</taxon>
        <taxon>metagenomes</taxon>
        <taxon>ecological metagenomes</taxon>
    </lineage>
</organism>
<name>A0A0F9CLX9_9ZZZZ</name>
<sequence>MNVKLVIGRVSAPKAKPEYDWKLLCGRFVISSVRNYTTAAGARRAGRDAADGLYTYRPGYNLYEPLCVVKTERKP</sequence>